<comment type="subcellular location">
    <subcellularLocation>
        <location evidence="1">Endoplasmic reticulum membrane</location>
        <topology evidence="1">Multi-pass membrane protein</topology>
    </subcellularLocation>
</comment>
<dbReference type="GO" id="GO:0005789">
    <property type="term" value="C:endoplasmic reticulum membrane"/>
    <property type="evidence" value="ECO:0007669"/>
    <property type="project" value="UniProtKB-SubCell"/>
</dbReference>
<comment type="caution">
    <text evidence="10">The sequence shown here is derived from an EMBL/GenBank/DDBJ whole genome shotgun (WGS) entry which is preliminary data.</text>
</comment>
<evidence type="ECO:0000313" key="11">
    <source>
        <dbReference type="Proteomes" id="UP000320762"/>
    </source>
</evidence>
<dbReference type="Pfam" id="PF04420">
    <property type="entry name" value="CHD5"/>
    <property type="match status" value="1"/>
</dbReference>
<evidence type="ECO:0000256" key="7">
    <source>
        <dbReference type="ARBA" id="ARBA00023136"/>
    </source>
</evidence>
<reference evidence="10 11" key="1">
    <citation type="journal article" date="2019" name="New Phytol.">
        <title>Comparative genomics reveals unique wood-decay strategies and fruiting body development in the Schizophyllaceae.</title>
        <authorList>
            <person name="Almasi E."/>
            <person name="Sahu N."/>
            <person name="Krizsan K."/>
            <person name="Balint B."/>
            <person name="Kovacs G.M."/>
            <person name="Kiss B."/>
            <person name="Cseklye J."/>
            <person name="Drula E."/>
            <person name="Henrissat B."/>
            <person name="Nagy I."/>
            <person name="Chovatia M."/>
            <person name="Adam C."/>
            <person name="LaButti K."/>
            <person name="Lipzen A."/>
            <person name="Riley R."/>
            <person name="Grigoriev I.V."/>
            <person name="Nagy L.G."/>
        </authorList>
    </citation>
    <scope>NUCLEOTIDE SEQUENCE [LARGE SCALE GENOMIC DNA]</scope>
    <source>
        <strain evidence="10 11">NL-1724</strain>
    </source>
</reference>
<organism evidence="10 11">
    <name type="scientific">Schizophyllum amplum</name>
    <dbReference type="NCBI Taxonomy" id="97359"/>
    <lineage>
        <taxon>Eukaryota</taxon>
        <taxon>Fungi</taxon>
        <taxon>Dikarya</taxon>
        <taxon>Basidiomycota</taxon>
        <taxon>Agaricomycotina</taxon>
        <taxon>Agaricomycetes</taxon>
        <taxon>Agaricomycetidae</taxon>
        <taxon>Agaricales</taxon>
        <taxon>Schizophyllaceae</taxon>
        <taxon>Schizophyllum</taxon>
    </lineage>
</organism>
<dbReference type="STRING" id="97359.A0A550CYY4"/>
<dbReference type="InterPro" id="IPR028945">
    <property type="entry name" value="Get1"/>
</dbReference>
<dbReference type="InterPro" id="IPR027538">
    <property type="entry name" value="Get1_fungi"/>
</dbReference>
<keyword evidence="7 8" id="KW-0472">Membrane</keyword>
<evidence type="ECO:0000256" key="2">
    <source>
        <dbReference type="ARBA" id="ARBA00010799"/>
    </source>
</evidence>
<keyword evidence="11" id="KW-1185">Reference proteome</keyword>
<evidence type="ECO:0000256" key="6">
    <source>
        <dbReference type="ARBA" id="ARBA00022989"/>
    </source>
</evidence>
<evidence type="ECO:0000256" key="8">
    <source>
        <dbReference type="HAMAP-Rule" id="MF_03113"/>
    </source>
</evidence>
<feature type="topological domain" description="Cytoplasmic" evidence="8">
    <location>
        <begin position="169"/>
        <end position="195"/>
    </location>
</feature>
<comment type="similarity">
    <text evidence="2 8">Belongs to the WRB/GET1 family.</text>
</comment>
<dbReference type="AlphaFoldDB" id="A0A550CYY4"/>
<evidence type="ECO:0000313" key="10">
    <source>
        <dbReference type="EMBL" id="TRM70001.1"/>
    </source>
</evidence>
<evidence type="ECO:0000256" key="5">
    <source>
        <dbReference type="ARBA" id="ARBA00022824"/>
    </source>
</evidence>
<name>A0A550CYY4_9AGAR</name>
<evidence type="ECO:0000256" key="1">
    <source>
        <dbReference type="ARBA" id="ARBA00004477"/>
    </source>
</evidence>
<dbReference type="Proteomes" id="UP000320762">
    <property type="component" value="Unassembled WGS sequence"/>
</dbReference>
<gene>
    <name evidence="8" type="primary">GET1</name>
    <name evidence="10" type="ORF">BD626DRAFT_475995</name>
</gene>
<dbReference type="GO" id="GO:0043529">
    <property type="term" value="C:GET complex"/>
    <property type="evidence" value="ECO:0007669"/>
    <property type="project" value="InterPro"/>
</dbReference>
<protein>
    <submittedName>
        <fullName evidence="10">WRB/Get1 family</fullName>
    </submittedName>
</protein>
<comment type="caution">
    <text evidence="8">Lacks conserved residue(s) required for the propagation of feature annotation.</text>
</comment>
<feature type="transmembrane region" description="Helical" evidence="9">
    <location>
        <begin position="6"/>
        <end position="33"/>
    </location>
</feature>
<proteinExistence type="inferred from homology"/>
<keyword evidence="6 8" id="KW-1133">Transmembrane helix</keyword>
<dbReference type="InterPro" id="IPR029012">
    <property type="entry name" value="Helix_hairpin_bin_sf"/>
</dbReference>
<dbReference type="Gene3D" id="1.10.287.660">
    <property type="entry name" value="Helix hairpin bin"/>
    <property type="match status" value="1"/>
</dbReference>
<sequence>MGLIETLFILIFITELIAVVGKTVLADLAFGLYQQLFFSKLRSKQRQLKKETLANKAAMLNTSAQEQFAKWAKLRRSVDKGLADIEATNKELAGAKSAFTMKFNTAIWVLTSGLLLVAGAWYRSSPVFFLPKGWFGPFERPLSWPWAPTGSVSVYVYQMACRRAIKASARGIQGLRAPSEATPVDAKVPDAKKET</sequence>
<dbReference type="PANTHER" id="PTHR42650:SF1">
    <property type="entry name" value="GUIDED ENTRY OF TAIL-ANCHORED PROTEINS FACTOR 1"/>
    <property type="match status" value="1"/>
</dbReference>
<keyword evidence="5 8" id="KW-0256">Endoplasmic reticulum</keyword>
<feature type="transmembrane region" description="Helical" evidence="9">
    <location>
        <begin position="105"/>
        <end position="122"/>
    </location>
</feature>
<feature type="topological domain" description="Lumenal" evidence="8">
    <location>
        <begin position="1"/>
        <end position="3"/>
    </location>
</feature>
<evidence type="ECO:0000256" key="3">
    <source>
        <dbReference type="ARBA" id="ARBA00022448"/>
    </source>
</evidence>
<evidence type="ECO:0000256" key="4">
    <source>
        <dbReference type="ARBA" id="ARBA00022692"/>
    </source>
</evidence>
<dbReference type="PANTHER" id="PTHR42650">
    <property type="entry name" value="TAIL-ANCHORED PROTEIN INSERTION RECEPTOR WRB"/>
    <property type="match status" value="1"/>
</dbReference>
<dbReference type="EMBL" id="VDMD01000001">
    <property type="protein sequence ID" value="TRM70001.1"/>
    <property type="molecule type" value="Genomic_DNA"/>
</dbReference>
<feature type="transmembrane region" description="Helical" evidence="9">
    <location>
        <begin position="142"/>
        <end position="160"/>
    </location>
</feature>
<dbReference type="HAMAP" id="MF_03113">
    <property type="entry name" value="Get1"/>
    <property type="match status" value="1"/>
</dbReference>
<keyword evidence="4 8" id="KW-0812">Transmembrane</keyword>
<dbReference type="GO" id="GO:0071816">
    <property type="term" value="P:tail-anchored membrane protein insertion into ER membrane"/>
    <property type="evidence" value="ECO:0007669"/>
    <property type="project" value="InterPro"/>
</dbReference>
<dbReference type="GO" id="GO:0043495">
    <property type="term" value="F:protein-membrane adaptor activity"/>
    <property type="evidence" value="ECO:0007669"/>
    <property type="project" value="TreeGrafter"/>
</dbReference>
<evidence type="ECO:0000256" key="9">
    <source>
        <dbReference type="SAM" id="Phobius"/>
    </source>
</evidence>
<keyword evidence="3 8" id="KW-0813">Transport</keyword>
<accession>A0A550CYY4</accession>
<dbReference type="OrthoDB" id="69461at2759"/>